<keyword evidence="3" id="KW-0967">Endosome</keyword>
<evidence type="ECO:0000256" key="4">
    <source>
        <dbReference type="SAM" id="MobiDB-lite"/>
    </source>
</evidence>
<dbReference type="FunCoup" id="A0A7M7JLY8">
    <property type="interactions" value="1697"/>
</dbReference>
<dbReference type="KEGG" id="vde:111247487"/>
<dbReference type="AlphaFoldDB" id="A0A7M7JLY8"/>
<evidence type="ECO:0000256" key="2">
    <source>
        <dbReference type="ARBA" id="ARBA00006190"/>
    </source>
</evidence>
<dbReference type="OrthoDB" id="10250120at2759"/>
<name>A0A7M7JLY8_VARDE</name>
<proteinExistence type="inferred from homology"/>
<evidence type="ECO:0000256" key="3">
    <source>
        <dbReference type="ARBA" id="ARBA00022753"/>
    </source>
</evidence>
<feature type="region of interest" description="Disordered" evidence="4">
    <location>
        <begin position="354"/>
        <end position="374"/>
    </location>
</feature>
<dbReference type="GO" id="GO:0006900">
    <property type="term" value="P:vesicle budding from membrane"/>
    <property type="evidence" value="ECO:0007669"/>
    <property type="project" value="TreeGrafter"/>
</dbReference>
<dbReference type="GeneID" id="111247487"/>
<evidence type="ECO:0000313" key="5">
    <source>
        <dbReference type="EnsemblMetazoa" id="XP_022654182"/>
    </source>
</evidence>
<dbReference type="OMA" id="LQLQFMR"/>
<comment type="subcellular location">
    <subcellularLocation>
        <location evidence="1">Endosome</location>
    </subcellularLocation>
</comment>
<comment type="similarity">
    <text evidence="2">Belongs to the SNF7 family.</text>
</comment>
<evidence type="ECO:0008006" key="7">
    <source>
        <dbReference type="Google" id="ProtNLM"/>
    </source>
</evidence>
<dbReference type="GO" id="GO:0005771">
    <property type="term" value="C:multivesicular body"/>
    <property type="evidence" value="ECO:0007669"/>
    <property type="project" value="TreeGrafter"/>
</dbReference>
<dbReference type="RefSeq" id="XP_022654182.1">
    <property type="nucleotide sequence ID" value="XM_022798447.1"/>
</dbReference>
<dbReference type="GO" id="GO:0000815">
    <property type="term" value="C:ESCRT III complex"/>
    <property type="evidence" value="ECO:0007669"/>
    <property type="project" value="TreeGrafter"/>
</dbReference>
<evidence type="ECO:0000256" key="1">
    <source>
        <dbReference type="ARBA" id="ARBA00004177"/>
    </source>
</evidence>
<dbReference type="GO" id="GO:0009898">
    <property type="term" value="C:cytoplasmic side of plasma membrane"/>
    <property type="evidence" value="ECO:0007669"/>
    <property type="project" value="TreeGrafter"/>
</dbReference>
<sequence length="396" mass="45568">MFDYPTDWDDDERMAFLFRDFRPREANPLGYDEKMLFWKKLVTSFTGQRREAIFNVQSLTESFTRKNSQPVCLMRVIEALRQDGVIVPRKPAGWMSWMSSWLFTPAHTAEDEVFINVKAVEEARQDVQMAIKARGYRETRVSFRDVWSTCREACDGSQDLFYVVLEKLGKISIKDNFVDFSHRSDLIKPLTEHEKALMQVRETVPKIQQKIDQLISKEESFRNNAIRLKKEGFSIKAIGELRRAKVVTRQLDKLYGVLDNLHQMETDLENQRDFPAILDSYKMATSALRTANSDVDKVHDIVDEMADAAAEQQEIQESVATGATTFSKADEDDLEEELQRILQEESEQEILPAFPSVPNEPLASEDSTAVTAKTKDVENSVDEIAAKKRVRLGYFE</sequence>
<dbReference type="Pfam" id="PF25880">
    <property type="entry name" value="WHD_CHMP7_1st"/>
    <property type="match status" value="1"/>
</dbReference>
<dbReference type="PANTHER" id="PTHR22761">
    <property type="entry name" value="CHARGED MULTIVESICULAR BODY PROTEIN"/>
    <property type="match status" value="1"/>
</dbReference>
<dbReference type="Gene3D" id="6.10.250.1710">
    <property type="match status" value="1"/>
</dbReference>
<dbReference type="InterPro" id="IPR005024">
    <property type="entry name" value="Snf7_fam"/>
</dbReference>
<dbReference type="EnsemblMetazoa" id="XM_022798447">
    <property type="protein sequence ID" value="XP_022654182"/>
    <property type="gene ID" value="LOC111247487"/>
</dbReference>
<keyword evidence="6" id="KW-1185">Reference proteome</keyword>
<protein>
    <recommendedName>
        <fullName evidence="7">Charged multivesicular body protein 7</fullName>
    </recommendedName>
</protein>
<evidence type="ECO:0000313" key="6">
    <source>
        <dbReference type="Proteomes" id="UP000594260"/>
    </source>
</evidence>
<dbReference type="PANTHER" id="PTHR22761:SF10">
    <property type="entry name" value="GH13992P"/>
    <property type="match status" value="1"/>
</dbReference>
<dbReference type="GO" id="GO:0032511">
    <property type="term" value="P:late endosome to vacuole transport via multivesicular body sorting pathway"/>
    <property type="evidence" value="ECO:0007669"/>
    <property type="project" value="TreeGrafter"/>
</dbReference>
<dbReference type="Pfam" id="PF03357">
    <property type="entry name" value="Snf7"/>
    <property type="match status" value="1"/>
</dbReference>
<accession>A0A7M7JLY8</accession>
<dbReference type="InParanoid" id="A0A7M7JLY8"/>
<reference evidence="5" key="1">
    <citation type="submission" date="2021-01" db="UniProtKB">
        <authorList>
            <consortium name="EnsemblMetazoa"/>
        </authorList>
    </citation>
    <scope>IDENTIFICATION</scope>
</reference>
<organism evidence="5 6">
    <name type="scientific">Varroa destructor</name>
    <name type="common">Honeybee mite</name>
    <dbReference type="NCBI Taxonomy" id="109461"/>
    <lineage>
        <taxon>Eukaryota</taxon>
        <taxon>Metazoa</taxon>
        <taxon>Ecdysozoa</taxon>
        <taxon>Arthropoda</taxon>
        <taxon>Chelicerata</taxon>
        <taxon>Arachnida</taxon>
        <taxon>Acari</taxon>
        <taxon>Parasitiformes</taxon>
        <taxon>Mesostigmata</taxon>
        <taxon>Gamasina</taxon>
        <taxon>Dermanyssoidea</taxon>
        <taxon>Varroidae</taxon>
        <taxon>Varroa</taxon>
    </lineage>
</organism>
<dbReference type="Proteomes" id="UP000594260">
    <property type="component" value="Unplaced"/>
</dbReference>